<gene>
    <name evidence="4" type="ORF">ACFSX4_13275</name>
</gene>
<accession>A0ABW5WX79</accession>
<feature type="domain" description="D-alanyl-D-alanine carboxypeptidase-like core" evidence="3">
    <location>
        <begin position="79"/>
        <end position="205"/>
    </location>
</feature>
<keyword evidence="1 2" id="KW-0732">Signal</keyword>
<dbReference type="InterPro" id="IPR052179">
    <property type="entry name" value="DD-CPase-like"/>
</dbReference>
<proteinExistence type="predicted"/>
<dbReference type="SUPFAM" id="SSF55166">
    <property type="entry name" value="Hedgehog/DD-peptidase"/>
    <property type="match status" value="1"/>
</dbReference>
<dbReference type="Pfam" id="PF02557">
    <property type="entry name" value="VanY"/>
    <property type="match status" value="1"/>
</dbReference>
<dbReference type="Pfam" id="PF08139">
    <property type="entry name" value="LPAM_1"/>
    <property type="match status" value="1"/>
</dbReference>
<comment type="caution">
    <text evidence="4">The sequence shown here is derived from an EMBL/GenBank/DDBJ whole genome shotgun (WGS) entry which is preliminary data.</text>
</comment>
<reference evidence="5" key="1">
    <citation type="journal article" date="2019" name="Int. J. Syst. Evol. Microbiol.">
        <title>The Global Catalogue of Microorganisms (GCM) 10K type strain sequencing project: providing services to taxonomists for standard genome sequencing and annotation.</title>
        <authorList>
            <consortium name="The Broad Institute Genomics Platform"/>
            <consortium name="The Broad Institute Genome Sequencing Center for Infectious Disease"/>
            <person name="Wu L."/>
            <person name="Ma J."/>
        </authorList>
    </citation>
    <scope>NUCLEOTIDE SEQUENCE [LARGE SCALE GENOMIC DNA]</scope>
    <source>
        <strain evidence="5">KCTC 33575</strain>
    </source>
</reference>
<dbReference type="RefSeq" id="WP_377775702.1">
    <property type="nucleotide sequence ID" value="NZ_JBHUOQ010000005.1"/>
</dbReference>
<dbReference type="EMBL" id="JBHUOQ010000005">
    <property type="protein sequence ID" value="MFD2831441.1"/>
    <property type="molecule type" value="Genomic_DNA"/>
</dbReference>
<evidence type="ECO:0000256" key="1">
    <source>
        <dbReference type="ARBA" id="ARBA00022729"/>
    </source>
</evidence>
<dbReference type="InterPro" id="IPR003709">
    <property type="entry name" value="VanY-like_core_dom"/>
</dbReference>
<feature type="chain" id="PRO_5046598152" evidence="2">
    <location>
        <begin position="22"/>
        <end position="226"/>
    </location>
</feature>
<dbReference type="InterPro" id="IPR009045">
    <property type="entry name" value="Zn_M74/Hedgehog-like"/>
</dbReference>
<dbReference type="GO" id="GO:0004180">
    <property type="term" value="F:carboxypeptidase activity"/>
    <property type="evidence" value="ECO:0007669"/>
    <property type="project" value="UniProtKB-KW"/>
</dbReference>
<dbReference type="Proteomes" id="UP001597519">
    <property type="component" value="Unassembled WGS sequence"/>
</dbReference>
<dbReference type="InterPro" id="IPR058193">
    <property type="entry name" value="VanY/YodJ_core_dom"/>
</dbReference>
<evidence type="ECO:0000256" key="2">
    <source>
        <dbReference type="SAM" id="SignalP"/>
    </source>
</evidence>
<dbReference type="PROSITE" id="PS51257">
    <property type="entry name" value="PROKAR_LIPOPROTEIN"/>
    <property type="match status" value="1"/>
</dbReference>
<evidence type="ECO:0000259" key="3">
    <source>
        <dbReference type="Pfam" id="PF02557"/>
    </source>
</evidence>
<evidence type="ECO:0000313" key="4">
    <source>
        <dbReference type="EMBL" id="MFD2831441.1"/>
    </source>
</evidence>
<dbReference type="PANTHER" id="PTHR34385">
    <property type="entry name" value="D-ALANYL-D-ALANINE CARBOXYPEPTIDASE"/>
    <property type="match status" value="1"/>
</dbReference>
<organism evidence="4 5">
    <name type="scientific">Corticicoccus populi</name>
    <dbReference type="NCBI Taxonomy" id="1812821"/>
    <lineage>
        <taxon>Bacteria</taxon>
        <taxon>Bacillati</taxon>
        <taxon>Bacillota</taxon>
        <taxon>Bacilli</taxon>
        <taxon>Bacillales</taxon>
        <taxon>Staphylococcaceae</taxon>
        <taxon>Corticicoccus</taxon>
    </lineage>
</organism>
<dbReference type="InterPro" id="IPR012640">
    <property type="entry name" value="Membr_lipoprot_lipid_attach_CS"/>
</dbReference>
<keyword evidence="4" id="KW-0645">Protease</keyword>
<keyword evidence="4" id="KW-0378">Hydrolase</keyword>
<dbReference type="CDD" id="cd14852">
    <property type="entry name" value="LD-carboxypeptidase"/>
    <property type="match status" value="1"/>
</dbReference>
<keyword evidence="5" id="KW-1185">Reference proteome</keyword>
<name>A0ABW5WX79_9STAP</name>
<dbReference type="Gene3D" id="3.30.1380.10">
    <property type="match status" value="1"/>
</dbReference>
<protein>
    <submittedName>
        <fullName evidence="4">D-alanyl-D-alanine carboxypeptidase family protein</fullName>
    </submittedName>
</protein>
<sequence length="226" mass="25330">MKRILFGTALVLALSGCSGDAAEVSDAPHESPGRTMTHLTVENLDILPEVEVIDGVTYMDGILIVNEDYELPQDYNPGLLQEVIDAYTEMTSAGADEGLQFVMVSGFRTYQEQEQLYNDYVAREGQEEADQYSALPGHSEHQSGLAFDIGSTVSASTIDVSFEDTPEYEWMKDAAHEYGFIIRYQEGKEDITGINFEPWHLRYVGVEAATEMYDEGLVLEEYLRIR</sequence>
<dbReference type="PANTHER" id="PTHR34385:SF1">
    <property type="entry name" value="PEPTIDOGLYCAN L-ALANYL-D-GLUTAMATE ENDOPEPTIDASE CWLK"/>
    <property type="match status" value="1"/>
</dbReference>
<evidence type="ECO:0000313" key="5">
    <source>
        <dbReference type="Proteomes" id="UP001597519"/>
    </source>
</evidence>
<keyword evidence="4" id="KW-0121">Carboxypeptidase</keyword>
<feature type="signal peptide" evidence="2">
    <location>
        <begin position="1"/>
        <end position="21"/>
    </location>
</feature>